<dbReference type="OrthoDB" id="10414691at2759"/>
<dbReference type="Proteomes" id="UP000789831">
    <property type="component" value="Unassembled WGS sequence"/>
</dbReference>
<evidence type="ECO:0000313" key="3">
    <source>
        <dbReference type="Proteomes" id="UP000789831"/>
    </source>
</evidence>
<comment type="caution">
    <text evidence="2">The sequence shown here is derived from an EMBL/GenBank/DDBJ whole genome shotgun (WGS) entry which is preliminary data.</text>
</comment>
<organism evidence="2 3">
    <name type="scientific">Ambispora gerdemannii</name>
    <dbReference type="NCBI Taxonomy" id="144530"/>
    <lineage>
        <taxon>Eukaryota</taxon>
        <taxon>Fungi</taxon>
        <taxon>Fungi incertae sedis</taxon>
        <taxon>Mucoromycota</taxon>
        <taxon>Glomeromycotina</taxon>
        <taxon>Glomeromycetes</taxon>
        <taxon>Archaeosporales</taxon>
        <taxon>Ambisporaceae</taxon>
        <taxon>Ambispora</taxon>
    </lineage>
</organism>
<reference evidence="2" key="1">
    <citation type="submission" date="2021-06" db="EMBL/GenBank/DDBJ databases">
        <authorList>
            <person name="Kallberg Y."/>
            <person name="Tangrot J."/>
            <person name="Rosling A."/>
        </authorList>
    </citation>
    <scope>NUCLEOTIDE SEQUENCE</scope>
    <source>
        <strain evidence="2">MT106</strain>
    </source>
</reference>
<evidence type="ECO:0000313" key="2">
    <source>
        <dbReference type="EMBL" id="CAG8455315.1"/>
    </source>
</evidence>
<dbReference type="AlphaFoldDB" id="A0A9N8YTS2"/>
<keyword evidence="3" id="KW-1185">Reference proteome</keyword>
<protein>
    <submittedName>
        <fullName evidence="2">12943_t:CDS:1</fullName>
    </submittedName>
</protein>
<gene>
    <name evidence="2" type="ORF">AGERDE_LOCUS1961</name>
</gene>
<feature type="compositionally biased region" description="Polar residues" evidence="1">
    <location>
        <begin position="34"/>
        <end position="43"/>
    </location>
</feature>
<sequence>MTKEQLQKELKEKIKPGIKASDLKKLKRSKSADDISTSPTSNIPLKKSHSHLEIPLPTQPSLSQQVKQLKQNLLFTQNTADNYLQSLQVAQAKILQLRFDKIKEFGDYYQKKQDLETELEENINEGISEIQRLENKLLVTNKKKLELAHKLSQVQGKNAQLELQMINNHEPSTFNY</sequence>
<evidence type="ECO:0000256" key="1">
    <source>
        <dbReference type="SAM" id="MobiDB-lite"/>
    </source>
</evidence>
<dbReference type="EMBL" id="CAJVPL010000151">
    <property type="protein sequence ID" value="CAG8455315.1"/>
    <property type="molecule type" value="Genomic_DNA"/>
</dbReference>
<accession>A0A9N8YTS2</accession>
<name>A0A9N8YTS2_9GLOM</name>
<proteinExistence type="predicted"/>
<feature type="region of interest" description="Disordered" evidence="1">
    <location>
        <begin position="21"/>
        <end position="50"/>
    </location>
</feature>